<evidence type="ECO:0000256" key="1">
    <source>
        <dbReference type="SAM" id="SignalP"/>
    </source>
</evidence>
<accession>A0A3E2HFU7</accession>
<evidence type="ECO:0000313" key="4">
    <source>
        <dbReference type="Proteomes" id="UP000258309"/>
    </source>
</evidence>
<reference evidence="3 4" key="1">
    <citation type="submission" date="2018-05" db="EMBL/GenBank/DDBJ databases">
        <title>Draft genome sequence of Scytalidium lignicola DSM 105466, a ubiquitous saprotrophic fungus.</title>
        <authorList>
            <person name="Buettner E."/>
            <person name="Gebauer A.M."/>
            <person name="Hofrichter M."/>
            <person name="Liers C."/>
            <person name="Kellner H."/>
        </authorList>
    </citation>
    <scope>NUCLEOTIDE SEQUENCE [LARGE SCALE GENOMIC DNA]</scope>
    <source>
        <strain evidence="3 4">DSM 105466</strain>
    </source>
</reference>
<evidence type="ECO:0000259" key="2">
    <source>
        <dbReference type="Pfam" id="PF24086"/>
    </source>
</evidence>
<name>A0A3E2HFU7_SCYLI</name>
<protein>
    <recommendedName>
        <fullName evidence="2">DUF7371 domain-containing protein</fullName>
    </recommendedName>
</protein>
<dbReference type="AlphaFoldDB" id="A0A3E2HFU7"/>
<keyword evidence="1" id="KW-0732">Signal</keyword>
<feature type="domain" description="DUF7371" evidence="2">
    <location>
        <begin position="411"/>
        <end position="605"/>
    </location>
</feature>
<dbReference type="OMA" id="FTMDFDD"/>
<feature type="non-terminal residue" evidence="3">
    <location>
        <position position="1"/>
    </location>
</feature>
<gene>
    <name evidence="3" type="ORF">B7463_g4080</name>
</gene>
<comment type="caution">
    <text evidence="3">The sequence shown here is derived from an EMBL/GenBank/DDBJ whole genome shotgun (WGS) entry which is preliminary data.</text>
</comment>
<keyword evidence="4" id="KW-1185">Reference proteome</keyword>
<dbReference type="Pfam" id="PF24086">
    <property type="entry name" value="DUF7371"/>
    <property type="match status" value="1"/>
</dbReference>
<dbReference type="EMBL" id="NCSJ02000058">
    <property type="protein sequence ID" value="RFU32269.1"/>
    <property type="molecule type" value="Genomic_DNA"/>
</dbReference>
<proteinExistence type="predicted"/>
<dbReference type="InterPro" id="IPR055795">
    <property type="entry name" value="DUF7371"/>
</dbReference>
<feature type="non-terminal residue" evidence="3">
    <location>
        <position position="607"/>
    </location>
</feature>
<evidence type="ECO:0000313" key="3">
    <source>
        <dbReference type="EMBL" id="RFU32269.1"/>
    </source>
</evidence>
<dbReference type="OrthoDB" id="5385013at2759"/>
<feature type="chain" id="PRO_5017579795" description="DUF7371 domain-containing protein" evidence="1">
    <location>
        <begin position="22"/>
        <end position="607"/>
    </location>
</feature>
<sequence>MTVLNFNLIVAALGLASVGMAAPLQSYGPYFNSSNSGSTVYVTVTDCPMVVSSYSPFGFPSSPAYSVGLSTVSAISAAGISTRTSTQTLERTTTITAFTSTTTVYFPSTSTEVSPPELSSTESIAIQTITETVIPIPSTCYSTELPTSTVKSTVYVTTEYTIVMTLTTEPSLSSATPAITSTTATATLSTSTIASTTYITHYYTITKTLSSGSSSAGLEAPTSGTLGTTTVTDVLVGSTANTVVPANTTATPVPINTTTSAIDSARASTSVTTISINNITEISFTLASSISIGLTPESTQSHIITAYGPSYGPHYSSNGYNSTSTPMISSSIKSISYVLPTVSVSSSTIGINPTASVSSAISFISTIPVYGASTISSSSYSAYGEATSSTSPSSDVTSIYTPTSTQAACGEQAEFSLNFDDIPPLSVYSQNYNTTKPAPIFSPYHKFGFTNGFVVVPPPTAPYLPSSGKQLAEFIPNAVNVNTHESSTTGQIYDANGTSGCYNFNVYGASFGCNSTGPDCDFIFTGYQYLADTRSKFTVAAQHVSIPACPTLENCALEKVALDGSFKSLTSIQINVTVAGSAAAWWMDDLKLGWYDNSCETQLCRKN</sequence>
<dbReference type="Proteomes" id="UP000258309">
    <property type="component" value="Unassembled WGS sequence"/>
</dbReference>
<organism evidence="3 4">
    <name type="scientific">Scytalidium lignicola</name>
    <name type="common">Hyphomycete</name>
    <dbReference type="NCBI Taxonomy" id="5539"/>
    <lineage>
        <taxon>Eukaryota</taxon>
        <taxon>Fungi</taxon>
        <taxon>Dikarya</taxon>
        <taxon>Ascomycota</taxon>
        <taxon>Pezizomycotina</taxon>
        <taxon>Leotiomycetes</taxon>
        <taxon>Leotiomycetes incertae sedis</taxon>
        <taxon>Scytalidium</taxon>
    </lineage>
</organism>
<feature type="signal peptide" evidence="1">
    <location>
        <begin position="1"/>
        <end position="21"/>
    </location>
</feature>